<dbReference type="EMBL" id="RAWK01000134">
    <property type="protein sequence ID" value="RKH62409.1"/>
    <property type="molecule type" value="Genomic_DNA"/>
</dbReference>
<proteinExistence type="predicted"/>
<organism evidence="3 4">
    <name type="scientific">Corallococcus aberystwythensis</name>
    <dbReference type="NCBI Taxonomy" id="2316722"/>
    <lineage>
        <taxon>Bacteria</taxon>
        <taxon>Pseudomonadati</taxon>
        <taxon>Myxococcota</taxon>
        <taxon>Myxococcia</taxon>
        <taxon>Myxococcales</taxon>
        <taxon>Cystobacterineae</taxon>
        <taxon>Myxococcaceae</taxon>
        <taxon>Corallococcus</taxon>
    </lineage>
</organism>
<keyword evidence="4" id="KW-1185">Reference proteome</keyword>
<feature type="signal peptide" evidence="2">
    <location>
        <begin position="1"/>
        <end position="37"/>
    </location>
</feature>
<evidence type="ECO:0000256" key="1">
    <source>
        <dbReference type="SAM" id="MobiDB-lite"/>
    </source>
</evidence>
<gene>
    <name evidence="3" type="ORF">D7W81_22215</name>
</gene>
<evidence type="ECO:0000313" key="3">
    <source>
        <dbReference type="EMBL" id="RKH62409.1"/>
    </source>
</evidence>
<protein>
    <submittedName>
        <fullName evidence="3">DUF4920 domain-containing protein</fullName>
    </submittedName>
</protein>
<evidence type="ECO:0000256" key="2">
    <source>
        <dbReference type="SAM" id="SignalP"/>
    </source>
</evidence>
<dbReference type="Proteomes" id="UP000267003">
    <property type="component" value="Unassembled WGS sequence"/>
</dbReference>
<dbReference type="OrthoDB" id="129527at2"/>
<name>A0A3A8Q0X7_9BACT</name>
<feature type="chain" id="PRO_5017217787" evidence="2">
    <location>
        <begin position="38"/>
        <end position="203"/>
    </location>
</feature>
<dbReference type="Pfam" id="PF16267">
    <property type="entry name" value="DUF4920"/>
    <property type="match status" value="1"/>
</dbReference>
<comment type="caution">
    <text evidence="3">The sequence shown here is derived from an EMBL/GenBank/DDBJ whole genome shotgun (WGS) entry which is preliminary data.</text>
</comment>
<sequence length="203" mass="21449">MEGVPCRPPETWAKRTGMHMLRTALVMLVAAPLVALAADKTPAPTKAKAEAAASDCHHPADAKTPEAAKAASSGGWTLTRGEALKGEPTVKLAELLAKPQAHDGKVVRVEGQVRKACEKKGCWLELASDAKSPGVRVTFKDYGFFVPLDSAGSQARVEGVVKVAELSDAHAKHYEAEGAIVPRGTDGKPREVQLVASGVELRR</sequence>
<feature type="compositionally biased region" description="Basic and acidic residues" evidence="1">
    <location>
        <begin position="55"/>
        <end position="66"/>
    </location>
</feature>
<dbReference type="AlphaFoldDB" id="A0A3A8Q0X7"/>
<reference evidence="4" key="1">
    <citation type="submission" date="2018-09" db="EMBL/GenBank/DDBJ databases">
        <authorList>
            <person name="Livingstone P.G."/>
            <person name="Whitworth D.E."/>
        </authorList>
    </citation>
    <scope>NUCLEOTIDE SEQUENCE [LARGE SCALE GENOMIC DNA]</scope>
    <source>
        <strain evidence="4">AB050A</strain>
    </source>
</reference>
<feature type="region of interest" description="Disordered" evidence="1">
    <location>
        <begin position="48"/>
        <end position="74"/>
    </location>
</feature>
<accession>A0A3A8Q0X7</accession>
<evidence type="ECO:0000313" key="4">
    <source>
        <dbReference type="Proteomes" id="UP000267003"/>
    </source>
</evidence>
<dbReference type="InterPro" id="IPR032577">
    <property type="entry name" value="DUF4920"/>
</dbReference>
<keyword evidence="2" id="KW-0732">Signal</keyword>